<proteinExistence type="predicted"/>
<dbReference type="AlphaFoldDB" id="A0A1Z4LTX8"/>
<dbReference type="Proteomes" id="UP000218418">
    <property type="component" value="Chromosome"/>
</dbReference>
<dbReference type="EMBL" id="AP018227">
    <property type="protein sequence ID" value="BAY84611.1"/>
    <property type="molecule type" value="Genomic_DNA"/>
</dbReference>
<accession>A0A1Z4LTX8</accession>
<keyword evidence="2" id="KW-1185">Reference proteome</keyword>
<evidence type="ECO:0000313" key="2">
    <source>
        <dbReference type="Proteomes" id="UP000218418"/>
    </source>
</evidence>
<gene>
    <name evidence="1" type="ORF">NIES267_41070</name>
</gene>
<evidence type="ECO:0000313" key="1">
    <source>
        <dbReference type="EMBL" id="BAY84611.1"/>
    </source>
</evidence>
<organism evidence="1 2">
    <name type="scientific">Calothrix parasitica NIES-267</name>
    <dbReference type="NCBI Taxonomy" id="1973488"/>
    <lineage>
        <taxon>Bacteria</taxon>
        <taxon>Bacillati</taxon>
        <taxon>Cyanobacteriota</taxon>
        <taxon>Cyanophyceae</taxon>
        <taxon>Nostocales</taxon>
        <taxon>Calotrichaceae</taxon>
        <taxon>Calothrix</taxon>
    </lineage>
</organism>
<dbReference type="OrthoDB" id="515449at2"/>
<protein>
    <submittedName>
        <fullName evidence="1">Uncharacterized protein</fullName>
    </submittedName>
</protein>
<reference evidence="1 2" key="1">
    <citation type="submission" date="2017-06" db="EMBL/GenBank/DDBJ databases">
        <title>Genome sequencing of cyanobaciteial culture collection at National Institute for Environmental Studies (NIES).</title>
        <authorList>
            <person name="Hirose Y."/>
            <person name="Shimura Y."/>
            <person name="Fujisawa T."/>
            <person name="Nakamura Y."/>
            <person name="Kawachi M."/>
        </authorList>
    </citation>
    <scope>NUCLEOTIDE SEQUENCE [LARGE SCALE GENOMIC DNA]</scope>
    <source>
        <strain evidence="1 2">NIES-267</strain>
    </source>
</reference>
<name>A0A1Z4LTX8_9CYAN</name>
<sequence>MVDYSRELKMTKDNQLFSKRYLQDGDYLVAIERIKIKHKLFRVIAYKLATGETAITTRQMAVSVKKPSYTARQFMRKIGVEPVRVQMPNRSVTDMIPISIVMAFWKHLNEEGEGNPLTKIGQKYLDKYLTESEVS</sequence>